<proteinExistence type="predicted"/>
<name>A0A922I830_DERFA</name>
<dbReference type="AlphaFoldDB" id="A0A922I830"/>
<comment type="caution">
    <text evidence="1">The sequence shown here is derived from an EMBL/GenBank/DDBJ whole genome shotgun (WGS) entry which is preliminary data.</text>
</comment>
<dbReference type="Proteomes" id="UP000790347">
    <property type="component" value="Unassembled WGS sequence"/>
</dbReference>
<organism evidence="1 2">
    <name type="scientific">Dermatophagoides farinae</name>
    <name type="common">American house dust mite</name>
    <dbReference type="NCBI Taxonomy" id="6954"/>
    <lineage>
        <taxon>Eukaryota</taxon>
        <taxon>Metazoa</taxon>
        <taxon>Ecdysozoa</taxon>
        <taxon>Arthropoda</taxon>
        <taxon>Chelicerata</taxon>
        <taxon>Arachnida</taxon>
        <taxon>Acari</taxon>
        <taxon>Acariformes</taxon>
        <taxon>Sarcoptiformes</taxon>
        <taxon>Astigmata</taxon>
        <taxon>Psoroptidia</taxon>
        <taxon>Analgoidea</taxon>
        <taxon>Pyroglyphidae</taxon>
        <taxon>Dermatophagoidinae</taxon>
        <taxon>Dermatophagoides</taxon>
    </lineage>
</organism>
<evidence type="ECO:0000313" key="2">
    <source>
        <dbReference type="Proteomes" id="UP000790347"/>
    </source>
</evidence>
<dbReference type="EMBL" id="ASGP02000001">
    <property type="protein sequence ID" value="KAH9526037.1"/>
    <property type="molecule type" value="Genomic_DNA"/>
</dbReference>
<accession>A0A922I830</accession>
<protein>
    <submittedName>
        <fullName evidence="1">Uncharacterized protein</fullName>
    </submittedName>
</protein>
<reference evidence="1" key="1">
    <citation type="submission" date="2013-05" db="EMBL/GenBank/DDBJ databases">
        <authorList>
            <person name="Yim A.K.Y."/>
            <person name="Chan T.F."/>
            <person name="Ji K.M."/>
            <person name="Liu X.Y."/>
            <person name="Zhou J.W."/>
            <person name="Li R.Q."/>
            <person name="Yang K.Y."/>
            <person name="Li J."/>
            <person name="Li M."/>
            <person name="Law P.T.W."/>
            <person name="Wu Y.L."/>
            <person name="Cai Z.L."/>
            <person name="Qin H."/>
            <person name="Bao Y."/>
            <person name="Leung R.K.K."/>
            <person name="Ng P.K.S."/>
            <person name="Zou J."/>
            <person name="Zhong X.J."/>
            <person name="Ran P.X."/>
            <person name="Zhong N.S."/>
            <person name="Liu Z.G."/>
            <person name="Tsui S.K.W."/>
        </authorList>
    </citation>
    <scope>NUCLEOTIDE SEQUENCE</scope>
    <source>
        <strain evidence="1">Derf</strain>
        <tissue evidence="1">Whole organism</tissue>
    </source>
</reference>
<gene>
    <name evidence="1" type="ORF">DERF_000156</name>
</gene>
<reference evidence="1" key="2">
    <citation type="journal article" date="2022" name="Res Sq">
        <title>Comparative Genomics Reveals Insights into the Divergent Evolution of Astigmatic Mites and Household Pest Adaptations.</title>
        <authorList>
            <person name="Xiong Q."/>
            <person name="Wan A.T.-Y."/>
            <person name="Liu X.-Y."/>
            <person name="Fung C.S.-H."/>
            <person name="Xiao X."/>
            <person name="Malainual N."/>
            <person name="Hou J."/>
            <person name="Wang L."/>
            <person name="Wang M."/>
            <person name="Yang K."/>
            <person name="Cui Y."/>
            <person name="Leung E."/>
            <person name="Nong W."/>
            <person name="Shin S.-K."/>
            <person name="Au S."/>
            <person name="Jeong K.Y."/>
            <person name="Chew F.T."/>
            <person name="Hui J."/>
            <person name="Leung T.F."/>
            <person name="Tungtrongchitr A."/>
            <person name="Zhong N."/>
            <person name="Liu Z."/>
            <person name="Tsui S."/>
        </authorList>
    </citation>
    <scope>NUCLEOTIDE SEQUENCE</scope>
    <source>
        <strain evidence="1">Derf</strain>
        <tissue evidence="1">Whole organism</tissue>
    </source>
</reference>
<evidence type="ECO:0000313" key="1">
    <source>
        <dbReference type="EMBL" id="KAH9526037.1"/>
    </source>
</evidence>
<sequence length="67" mass="7775">MNIDSSIVVDEDDLKFQHFVVDVELDVIIIYQSIVAVVVVPKDNVSQVVCKKKIKVFFYEFNVKTQR</sequence>
<keyword evidence="2" id="KW-1185">Reference proteome</keyword>